<dbReference type="EMBL" id="CM055742">
    <property type="protein sequence ID" value="KAJ8000867.1"/>
    <property type="molecule type" value="Genomic_DNA"/>
</dbReference>
<organism evidence="1 2">
    <name type="scientific">Dallia pectoralis</name>
    <name type="common">Alaska blackfish</name>
    <dbReference type="NCBI Taxonomy" id="75939"/>
    <lineage>
        <taxon>Eukaryota</taxon>
        <taxon>Metazoa</taxon>
        <taxon>Chordata</taxon>
        <taxon>Craniata</taxon>
        <taxon>Vertebrata</taxon>
        <taxon>Euteleostomi</taxon>
        <taxon>Actinopterygii</taxon>
        <taxon>Neopterygii</taxon>
        <taxon>Teleostei</taxon>
        <taxon>Protacanthopterygii</taxon>
        <taxon>Esociformes</taxon>
        <taxon>Umbridae</taxon>
        <taxon>Dallia</taxon>
    </lineage>
</organism>
<evidence type="ECO:0000313" key="1">
    <source>
        <dbReference type="EMBL" id="KAJ8000867.1"/>
    </source>
</evidence>
<proteinExistence type="predicted"/>
<evidence type="ECO:0000313" key="2">
    <source>
        <dbReference type="Proteomes" id="UP001157502"/>
    </source>
</evidence>
<gene>
    <name evidence="1" type="ORF">DPEC_G00184840</name>
</gene>
<protein>
    <submittedName>
        <fullName evidence="1">Uncharacterized protein</fullName>
    </submittedName>
</protein>
<accession>A0ACC2GBD7</accession>
<reference evidence="1" key="1">
    <citation type="submission" date="2021-05" db="EMBL/GenBank/DDBJ databases">
        <authorList>
            <person name="Pan Q."/>
            <person name="Jouanno E."/>
            <person name="Zahm M."/>
            <person name="Klopp C."/>
            <person name="Cabau C."/>
            <person name="Louis A."/>
            <person name="Berthelot C."/>
            <person name="Parey E."/>
            <person name="Roest Crollius H."/>
            <person name="Montfort J."/>
            <person name="Robinson-Rechavi M."/>
            <person name="Bouchez O."/>
            <person name="Lampietro C."/>
            <person name="Lopez Roques C."/>
            <person name="Donnadieu C."/>
            <person name="Postlethwait J."/>
            <person name="Bobe J."/>
            <person name="Dillon D."/>
            <person name="Chandos A."/>
            <person name="von Hippel F."/>
            <person name="Guiguen Y."/>
        </authorList>
    </citation>
    <scope>NUCLEOTIDE SEQUENCE</scope>
    <source>
        <strain evidence="1">YG-Jan2019</strain>
    </source>
</reference>
<comment type="caution">
    <text evidence="1">The sequence shown here is derived from an EMBL/GenBank/DDBJ whole genome shotgun (WGS) entry which is preliminary data.</text>
</comment>
<keyword evidence="2" id="KW-1185">Reference proteome</keyword>
<dbReference type="Proteomes" id="UP001157502">
    <property type="component" value="Chromosome 15"/>
</dbReference>
<name>A0ACC2GBD7_DALPE</name>
<sequence>MKTEAFALIPVSLSGGRGASKLTALQRDSPVNLMNKCYKDEDDRAFFVSSVGIVRAFFNIFSWTGML</sequence>